<dbReference type="SMR" id="A0A1J6IB32"/>
<evidence type="ECO:0000256" key="5">
    <source>
        <dbReference type="ARBA" id="ARBA00022989"/>
    </source>
</evidence>
<evidence type="ECO:0000313" key="12">
    <source>
        <dbReference type="Proteomes" id="UP000187609"/>
    </source>
</evidence>
<feature type="region of interest" description="Disordered" evidence="7">
    <location>
        <begin position="232"/>
        <end position="263"/>
    </location>
</feature>
<dbReference type="PANTHER" id="PTHR32285">
    <property type="entry name" value="PROTEIN TRICHOME BIREFRINGENCE-LIKE 9-RELATED"/>
    <property type="match status" value="1"/>
</dbReference>
<feature type="domain" description="Trichome birefringence-like C-terminal" evidence="9">
    <location>
        <begin position="356"/>
        <end position="641"/>
    </location>
</feature>
<evidence type="ECO:0000256" key="6">
    <source>
        <dbReference type="ARBA" id="ARBA00023136"/>
    </source>
</evidence>
<gene>
    <name evidence="11" type="primary">TBR_2</name>
    <name evidence="11" type="ORF">A4A49_15386</name>
</gene>
<dbReference type="GO" id="GO:0016020">
    <property type="term" value="C:membrane"/>
    <property type="evidence" value="ECO:0007669"/>
    <property type="project" value="UniProtKB-SubCell"/>
</dbReference>
<evidence type="ECO:0000259" key="9">
    <source>
        <dbReference type="Pfam" id="PF13839"/>
    </source>
</evidence>
<evidence type="ECO:0000313" key="11">
    <source>
        <dbReference type="EMBL" id="OIS97735.1"/>
    </source>
</evidence>
<keyword evidence="12" id="KW-1185">Reference proteome</keyword>
<sequence length="656" mass="74318">MAETAKYAPINGGTLVTDLKTHLSIVKTKRSIACAYGFVFVFIVVTTFLAFTPNPNNSSSPWFTNIFSLSSSREEDGTYRSHFSSIFSNLFPKSSQQVQNLVANNVPTISNTKFEQPHLNKEPSIGQKHTQNNESHDKVGILEKPFNQSAILDSKPYVNSTIPTNSSVLSNKELSSLKNQTQSKDFDDKVGILKANQSTIQAANSPLNVTQIKDFDDKVGILKANQSTIEATKSPVNVNQTENSAPKSSSGDKSANGNGEKGIIEKEVKKNFTSSLAKKQRNGTNLDVSMKKGDEDLVKSLLNCDFFDGNWVTDESYPLYKPGSCSLIDEQFNCVVNGRPDIGYLKMKWKPQACSLPRLNATHMLELLRGKRLAFVGDSLNRNMWESLICILRNSVKDQKKVYEEFGRHHFRTEASYSFIFEEYKCRVEFFVSPFLVQQWEVADKKGGKKETLRLDLIGESADKYKNADIIVFNTGHWWTHEKTSLGKDYYQEGSHVHSQLNVLEAFRKALTTWGRWVDAHINPKKTVVLFRGYSASHFSGGQWNSGGACDSETEPIKNDTYLTPYPSKMTVLENVFKGMKTQVSYLNITRMSDYRKDGHPSIYRKPNLTDKERKSQWRYQDCSHWCLPGVPDAWNELLYAELLVRQHQKQQEKKS</sequence>
<keyword evidence="5 8" id="KW-1133">Transmembrane helix</keyword>
<dbReference type="STRING" id="49451.A0A1J6IB32"/>
<evidence type="ECO:0000256" key="7">
    <source>
        <dbReference type="SAM" id="MobiDB-lite"/>
    </source>
</evidence>
<keyword evidence="3 8" id="KW-0812">Transmembrane</keyword>
<dbReference type="InterPro" id="IPR029962">
    <property type="entry name" value="TBL"/>
</dbReference>
<dbReference type="GeneID" id="109233119"/>
<evidence type="ECO:0000256" key="8">
    <source>
        <dbReference type="SAM" id="Phobius"/>
    </source>
</evidence>
<feature type="transmembrane region" description="Helical" evidence="8">
    <location>
        <begin position="32"/>
        <end position="51"/>
    </location>
</feature>
<keyword evidence="4" id="KW-0735">Signal-anchor</keyword>
<dbReference type="GO" id="GO:0005794">
    <property type="term" value="C:Golgi apparatus"/>
    <property type="evidence" value="ECO:0007669"/>
    <property type="project" value="TreeGrafter"/>
</dbReference>
<dbReference type="KEGG" id="nau:109233119"/>
<proteinExistence type="inferred from homology"/>
<comment type="subcellular location">
    <subcellularLocation>
        <location evidence="1">Membrane</location>
        <topology evidence="1">Single-pass membrane protein</topology>
    </subcellularLocation>
</comment>
<dbReference type="EMBL" id="MJEQ01037192">
    <property type="protein sequence ID" value="OIS97735.1"/>
    <property type="molecule type" value="Genomic_DNA"/>
</dbReference>
<feature type="domain" description="Trichome birefringence-like N-terminal" evidence="10">
    <location>
        <begin position="303"/>
        <end position="355"/>
    </location>
</feature>
<dbReference type="OrthoDB" id="630188at2759"/>
<dbReference type="OMA" id="KEYPPKM"/>
<name>A0A1J6IB32_NICAT</name>
<comment type="similarity">
    <text evidence="2">Belongs to the PC-esterase family. TBL subfamily.</text>
</comment>
<dbReference type="Pfam" id="PF13839">
    <property type="entry name" value="PC-Esterase"/>
    <property type="match status" value="1"/>
</dbReference>
<evidence type="ECO:0000256" key="2">
    <source>
        <dbReference type="ARBA" id="ARBA00007727"/>
    </source>
</evidence>
<feature type="compositionally biased region" description="Polar residues" evidence="7">
    <location>
        <begin position="232"/>
        <end position="255"/>
    </location>
</feature>
<organism evidence="11 12">
    <name type="scientific">Nicotiana attenuata</name>
    <name type="common">Coyote tobacco</name>
    <dbReference type="NCBI Taxonomy" id="49451"/>
    <lineage>
        <taxon>Eukaryota</taxon>
        <taxon>Viridiplantae</taxon>
        <taxon>Streptophyta</taxon>
        <taxon>Embryophyta</taxon>
        <taxon>Tracheophyta</taxon>
        <taxon>Spermatophyta</taxon>
        <taxon>Magnoliopsida</taxon>
        <taxon>eudicotyledons</taxon>
        <taxon>Gunneridae</taxon>
        <taxon>Pentapetalae</taxon>
        <taxon>asterids</taxon>
        <taxon>lamiids</taxon>
        <taxon>Solanales</taxon>
        <taxon>Solanaceae</taxon>
        <taxon>Nicotianoideae</taxon>
        <taxon>Nicotianeae</taxon>
        <taxon>Nicotiana</taxon>
    </lineage>
</organism>
<evidence type="ECO:0000256" key="1">
    <source>
        <dbReference type="ARBA" id="ARBA00004167"/>
    </source>
</evidence>
<dbReference type="AlphaFoldDB" id="A0A1J6IB32"/>
<dbReference type="Gramene" id="OIS97735">
    <property type="protein sequence ID" value="OIS97735"/>
    <property type="gene ID" value="A4A49_15386"/>
</dbReference>
<reference evidence="11" key="1">
    <citation type="submission" date="2016-11" db="EMBL/GenBank/DDBJ databases">
        <title>The genome of Nicotiana attenuata.</title>
        <authorList>
            <person name="Xu S."/>
            <person name="Brockmoeller T."/>
            <person name="Gaquerel E."/>
            <person name="Navarro A."/>
            <person name="Kuhl H."/>
            <person name="Gase K."/>
            <person name="Ling Z."/>
            <person name="Zhou W."/>
            <person name="Kreitzer C."/>
            <person name="Stanke M."/>
            <person name="Tang H."/>
            <person name="Lyons E."/>
            <person name="Pandey P."/>
            <person name="Pandey S.P."/>
            <person name="Timmermann B."/>
            <person name="Baldwin I.T."/>
        </authorList>
    </citation>
    <scope>NUCLEOTIDE SEQUENCE [LARGE SCALE GENOMIC DNA]</scope>
    <source>
        <strain evidence="11">UT</strain>
    </source>
</reference>
<accession>A0A1J6IB32</accession>
<evidence type="ECO:0000259" key="10">
    <source>
        <dbReference type="Pfam" id="PF14416"/>
    </source>
</evidence>
<dbReference type="InterPro" id="IPR025846">
    <property type="entry name" value="TBL_N"/>
</dbReference>
<dbReference type="GO" id="GO:0016413">
    <property type="term" value="F:O-acetyltransferase activity"/>
    <property type="evidence" value="ECO:0007669"/>
    <property type="project" value="InterPro"/>
</dbReference>
<comment type="caution">
    <text evidence="11">The sequence shown here is derived from an EMBL/GenBank/DDBJ whole genome shotgun (WGS) entry which is preliminary data.</text>
</comment>
<evidence type="ECO:0000256" key="4">
    <source>
        <dbReference type="ARBA" id="ARBA00022968"/>
    </source>
</evidence>
<protein>
    <submittedName>
        <fullName evidence="11">Protein trichome birefringence</fullName>
    </submittedName>
</protein>
<keyword evidence="6 8" id="KW-0472">Membrane</keyword>
<dbReference type="Proteomes" id="UP000187609">
    <property type="component" value="Unassembled WGS sequence"/>
</dbReference>
<dbReference type="PANTHER" id="PTHR32285:SF266">
    <property type="entry name" value="PROTEIN TRICHOME BIREFRINGENCE-LIKE"/>
    <property type="match status" value="1"/>
</dbReference>
<evidence type="ECO:0000256" key="3">
    <source>
        <dbReference type="ARBA" id="ARBA00022692"/>
    </source>
</evidence>
<dbReference type="Pfam" id="PF14416">
    <property type="entry name" value="PMR5N"/>
    <property type="match status" value="1"/>
</dbReference>
<dbReference type="InterPro" id="IPR026057">
    <property type="entry name" value="TBL_C"/>
</dbReference>